<evidence type="ECO:0000313" key="2">
    <source>
        <dbReference type="Proteomes" id="UP001159363"/>
    </source>
</evidence>
<keyword evidence="2" id="KW-1185">Reference proteome</keyword>
<evidence type="ECO:0008006" key="3">
    <source>
        <dbReference type="Google" id="ProtNLM"/>
    </source>
</evidence>
<accession>A0ABQ9I3Z1</accession>
<reference evidence="1 2" key="1">
    <citation type="submission" date="2023-02" db="EMBL/GenBank/DDBJ databases">
        <title>LHISI_Scaffold_Assembly.</title>
        <authorList>
            <person name="Stuart O.P."/>
            <person name="Cleave R."/>
            <person name="Magrath M.J.L."/>
            <person name="Mikheyev A.S."/>
        </authorList>
    </citation>
    <scope>NUCLEOTIDE SEQUENCE [LARGE SCALE GENOMIC DNA]</scope>
    <source>
        <strain evidence="1">Daus_M_001</strain>
        <tissue evidence="1">Leg muscle</tissue>
    </source>
</reference>
<sequence>MQRRGKREISEKTRRPVALSGMTPTYPVWNETRMKGHVCWMLALCLVLSLAGRQALARPSPDPDQLAVMADALKYLQELDRYYSQVARPSSGWQSCPQLFGVVAMQWLDYSPPTTGNGFDSQAGSLPDLHTWGLC</sequence>
<organism evidence="1 2">
    <name type="scientific">Dryococelus australis</name>
    <dbReference type="NCBI Taxonomy" id="614101"/>
    <lineage>
        <taxon>Eukaryota</taxon>
        <taxon>Metazoa</taxon>
        <taxon>Ecdysozoa</taxon>
        <taxon>Arthropoda</taxon>
        <taxon>Hexapoda</taxon>
        <taxon>Insecta</taxon>
        <taxon>Pterygota</taxon>
        <taxon>Neoptera</taxon>
        <taxon>Polyneoptera</taxon>
        <taxon>Phasmatodea</taxon>
        <taxon>Verophasmatodea</taxon>
        <taxon>Anareolatae</taxon>
        <taxon>Phasmatidae</taxon>
        <taxon>Eurycanthinae</taxon>
        <taxon>Dryococelus</taxon>
    </lineage>
</organism>
<name>A0ABQ9I3Z1_9NEOP</name>
<comment type="caution">
    <text evidence="1">The sequence shown here is derived from an EMBL/GenBank/DDBJ whole genome shotgun (WGS) entry which is preliminary data.</text>
</comment>
<evidence type="ECO:0000313" key="1">
    <source>
        <dbReference type="EMBL" id="KAJ8891375.1"/>
    </source>
</evidence>
<gene>
    <name evidence="1" type="ORF">PR048_010891</name>
</gene>
<dbReference type="Proteomes" id="UP001159363">
    <property type="component" value="Chromosome 3"/>
</dbReference>
<protein>
    <recommendedName>
        <fullName evidence="3">Neuropeptide F</fullName>
    </recommendedName>
</protein>
<proteinExistence type="predicted"/>
<dbReference type="EMBL" id="JARBHB010000003">
    <property type="protein sequence ID" value="KAJ8891375.1"/>
    <property type="molecule type" value="Genomic_DNA"/>
</dbReference>